<comment type="similarity">
    <text evidence="2">Belongs to the complex I NDUFB10 subunit family.</text>
</comment>
<evidence type="ECO:0000256" key="6">
    <source>
        <dbReference type="ARBA" id="ARBA00022982"/>
    </source>
</evidence>
<dbReference type="Proteomes" id="UP000242414">
    <property type="component" value="Unassembled WGS sequence"/>
</dbReference>
<dbReference type="GO" id="GO:0005743">
    <property type="term" value="C:mitochondrial inner membrane"/>
    <property type="evidence" value="ECO:0007669"/>
    <property type="project" value="UniProtKB-SubCell"/>
</dbReference>
<comment type="subcellular location">
    <subcellularLocation>
        <location evidence="1">Mitochondrion inner membrane</location>
        <topology evidence="1">Peripheral membrane protein</topology>
        <orientation evidence="1">Matrix side</orientation>
    </subcellularLocation>
</comment>
<dbReference type="InterPro" id="IPR019377">
    <property type="entry name" value="NADH_UbQ_OxRdtase_su10"/>
</dbReference>
<keyword evidence="5" id="KW-0999">Mitochondrion inner membrane</keyword>
<protein>
    <recommendedName>
        <fullName evidence="10">NADH-ubiquinone oxidoreductase 12 kDa subunit</fullName>
    </recommendedName>
</protein>
<name>A0A1X0R6V1_RHIZD</name>
<evidence type="ECO:0000256" key="2">
    <source>
        <dbReference type="ARBA" id="ARBA00008317"/>
    </source>
</evidence>
<evidence type="ECO:0000256" key="1">
    <source>
        <dbReference type="ARBA" id="ARBA00004443"/>
    </source>
</evidence>
<keyword evidence="6" id="KW-0249">Electron transport</keyword>
<dbReference type="Pfam" id="PF10249">
    <property type="entry name" value="NDUFB10"/>
    <property type="match status" value="1"/>
</dbReference>
<proteinExistence type="inferred from homology"/>
<sequence length="113" mass="13649">MSTVEPWAYPDHKQFERVPSLSEVDKTDRKAVYAARNQKIRDDWVKAMEARIIKEKLDECYRTEGVNHCKFFFFFFFLYKPIHSFLDQSCRHLADMYFEALKTNKVEGFRKHT</sequence>
<accession>A0A1X0R6V1</accession>
<evidence type="ECO:0008006" key="10">
    <source>
        <dbReference type="Google" id="ProtNLM"/>
    </source>
</evidence>
<dbReference type="GO" id="GO:0045271">
    <property type="term" value="C:respiratory chain complex I"/>
    <property type="evidence" value="ECO:0007669"/>
    <property type="project" value="UniProtKB-ARBA"/>
</dbReference>
<evidence type="ECO:0000256" key="4">
    <source>
        <dbReference type="ARBA" id="ARBA00022660"/>
    </source>
</evidence>
<evidence type="ECO:0000256" key="8">
    <source>
        <dbReference type="ARBA" id="ARBA00023136"/>
    </source>
</evidence>
<keyword evidence="7" id="KW-0496">Mitochondrion</keyword>
<dbReference type="AlphaFoldDB" id="A0A1X0R6V1"/>
<keyword evidence="4" id="KW-0679">Respiratory chain</keyword>
<keyword evidence="3" id="KW-0813">Transport</keyword>
<organism evidence="9">
    <name type="scientific">Rhizopus microsporus var. microsporus</name>
    <dbReference type="NCBI Taxonomy" id="86635"/>
    <lineage>
        <taxon>Eukaryota</taxon>
        <taxon>Fungi</taxon>
        <taxon>Fungi incertae sedis</taxon>
        <taxon>Mucoromycota</taxon>
        <taxon>Mucoromycotina</taxon>
        <taxon>Mucoromycetes</taxon>
        <taxon>Mucorales</taxon>
        <taxon>Mucorineae</taxon>
        <taxon>Rhizopodaceae</taxon>
        <taxon>Rhizopus</taxon>
    </lineage>
</organism>
<dbReference type="InterPro" id="IPR039993">
    <property type="entry name" value="NDUFB10"/>
</dbReference>
<gene>
    <name evidence="9" type="ORF">BCV72DRAFT_102369</name>
</gene>
<dbReference type="EMBL" id="KV921899">
    <property type="protein sequence ID" value="ORE07742.1"/>
    <property type="molecule type" value="Genomic_DNA"/>
</dbReference>
<evidence type="ECO:0000256" key="5">
    <source>
        <dbReference type="ARBA" id="ARBA00022792"/>
    </source>
</evidence>
<keyword evidence="8" id="KW-0472">Membrane</keyword>
<evidence type="ECO:0000256" key="7">
    <source>
        <dbReference type="ARBA" id="ARBA00023128"/>
    </source>
</evidence>
<evidence type="ECO:0000313" key="9">
    <source>
        <dbReference type="EMBL" id="ORE07742.1"/>
    </source>
</evidence>
<evidence type="ECO:0000256" key="3">
    <source>
        <dbReference type="ARBA" id="ARBA00022448"/>
    </source>
</evidence>
<dbReference type="VEuPathDB" id="FungiDB:BCV72DRAFT_102369"/>
<dbReference type="OrthoDB" id="10252718at2759"/>
<dbReference type="PANTHER" id="PTHR13094:SF1">
    <property type="entry name" value="NADH DEHYDROGENASE [UBIQUINONE] 1 BETA SUBCOMPLEX SUBUNIT 10"/>
    <property type="match status" value="1"/>
</dbReference>
<dbReference type="PANTHER" id="PTHR13094">
    <property type="entry name" value="NADH-UBIQUINONE OXIDOREDUCTASE PDSW SUBUNIT"/>
    <property type="match status" value="1"/>
</dbReference>
<reference evidence="9" key="1">
    <citation type="journal article" date="2016" name="Proc. Natl. Acad. Sci. U.S.A.">
        <title>Lipid metabolic changes in an early divergent fungus govern the establishment of a mutualistic symbiosis with endobacteria.</title>
        <authorList>
            <person name="Lastovetsky O.A."/>
            <person name="Gaspar M.L."/>
            <person name="Mondo S.J."/>
            <person name="LaButti K.M."/>
            <person name="Sandor L."/>
            <person name="Grigoriev I.V."/>
            <person name="Henry S.A."/>
            <person name="Pawlowska T.E."/>
        </authorList>
    </citation>
    <scope>NUCLEOTIDE SEQUENCE [LARGE SCALE GENOMIC DNA]</scope>
    <source>
        <strain evidence="9">ATCC 52814</strain>
    </source>
</reference>